<comment type="similarity">
    <text evidence="11">Belongs to the phosphatidylserine decarboxylase family. PSD-A subfamily.</text>
</comment>
<evidence type="ECO:0000256" key="8">
    <source>
        <dbReference type="ARBA" id="ARBA00023239"/>
    </source>
</evidence>
<evidence type="ECO:0000256" key="1">
    <source>
        <dbReference type="ARBA" id="ARBA00022475"/>
    </source>
</evidence>
<keyword evidence="12" id="KW-1133">Transmembrane helix</keyword>
<comment type="PTM">
    <text evidence="11">Is synthesized initially as an inactive proenzyme. Formation of the active enzyme involves a self-maturation process in which the active site pyruvoyl group is generated from an internal serine residue via an autocatalytic post-translational modification. Two non-identical subunits are generated from the proenzyme in this reaction, and the pyruvate is formed at the N-terminus of the alpha chain, which is derived from the carboxyl end of the proenzyme. The post-translation cleavage follows an unusual pathway, termed non-hydrolytic serinolysis, in which the side chain hydroxyl group of the serine supplies its oxygen atom to form the C-terminus of the beta chain, while the remainder of the serine residue undergoes an oxidative deamination to produce ammonia and the pyruvoyl prosthetic group on the alpha chain.</text>
</comment>
<comment type="subunit">
    <text evidence="11">Heterodimer of a large membrane-associated beta subunit and a small pyruvoyl-containing alpha subunit.</text>
</comment>
<feature type="site" description="Cleavage (non-hydrolytic); by autocatalysis" evidence="11">
    <location>
        <begin position="170"/>
        <end position="171"/>
    </location>
</feature>
<keyword evidence="8 11" id="KW-0456">Lyase</keyword>
<name>A0AA90TZS8_9EURY</name>
<feature type="chain" id="PRO_5041506391" description="Archaetidylserine decarboxylase beta chain" evidence="11">
    <location>
        <begin position="1"/>
        <end position="170"/>
    </location>
</feature>
<feature type="chain" id="PRO_5041506390" description="Archaetidylserine decarboxylase alpha chain" evidence="11">
    <location>
        <begin position="171"/>
        <end position="208"/>
    </location>
</feature>
<keyword evidence="12" id="KW-0812">Transmembrane</keyword>
<dbReference type="Pfam" id="PF02666">
    <property type="entry name" value="PS_Dcarbxylase"/>
    <property type="match status" value="1"/>
</dbReference>
<evidence type="ECO:0000256" key="2">
    <source>
        <dbReference type="ARBA" id="ARBA00022516"/>
    </source>
</evidence>
<evidence type="ECO:0000256" key="10">
    <source>
        <dbReference type="ARBA" id="ARBA00023317"/>
    </source>
</evidence>
<keyword evidence="4 11" id="KW-0443">Lipid metabolism</keyword>
<gene>
    <name evidence="11" type="primary">asd</name>
    <name evidence="13" type="ORF">J2750_001024</name>
</gene>
<keyword evidence="10 11" id="KW-0670">Pyruvate</keyword>
<evidence type="ECO:0000256" key="4">
    <source>
        <dbReference type="ARBA" id="ARBA00023098"/>
    </source>
</evidence>
<dbReference type="GO" id="GO:0005886">
    <property type="term" value="C:plasma membrane"/>
    <property type="evidence" value="ECO:0007669"/>
    <property type="project" value="UniProtKB-SubCell"/>
</dbReference>
<dbReference type="NCBIfam" id="NF003685">
    <property type="entry name" value="PRK05305.2-5"/>
    <property type="match status" value="1"/>
</dbReference>
<keyword evidence="14" id="KW-1185">Reference proteome</keyword>
<organism evidence="13 14">
    <name type="scientific">Methanococcoides alaskense</name>
    <dbReference type="NCBI Taxonomy" id="325778"/>
    <lineage>
        <taxon>Archaea</taxon>
        <taxon>Methanobacteriati</taxon>
        <taxon>Methanobacteriota</taxon>
        <taxon>Stenosarchaea group</taxon>
        <taxon>Methanomicrobia</taxon>
        <taxon>Methanosarcinales</taxon>
        <taxon>Methanosarcinaceae</taxon>
        <taxon>Methanococcoides</taxon>
    </lineage>
</organism>
<dbReference type="GO" id="GO:0004609">
    <property type="term" value="F:phosphatidylserine decarboxylase activity"/>
    <property type="evidence" value="ECO:0007669"/>
    <property type="project" value="InterPro"/>
</dbReference>
<dbReference type="EC" id="4.1.1.-" evidence="11"/>
<feature type="transmembrane region" description="Helical" evidence="12">
    <location>
        <begin position="32"/>
        <end position="50"/>
    </location>
</feature>
<reference evidence="13 14" key="1">
    <citation type="submission" date="2023-07" db="EMBL/GenBank/DDBJ databases">
        <title>Genomic Encyclopedia of Type Strains, Phase IV (KMG-IV): sequencing the most valuable type-strain genomes for metagenomic binning, comparative biology and taxonomic classification.</title>
        <authorList>
            <person name="Goeker M."/>
        </authorList>
    </citation>
    <scope>NUCLEOTIDE SEQUENCE [LARGE SCALE GENOMIC DNA]</scope>
    <source>
        <strain evidence="13 14">DSM 17273</strain>
    </source>
</reference>
<protein>
    <recommendedName>
        <fullName evidence="11">Putative archaetidylserine decarboxylase proenzyme</fullName>
        <ecNumber evidence="11">4.1.1.-</ecNumber>
    </recommendedName>
    <component>
        <recommendedName>
            <fullName evidence="11">Archaetidylserine decarboxylase alpha chain</fullName>
        </recommendedName>
    </component>
    <component>
        <recommendedName>
            <fullName evidence="11">Archaetidylserine decarboxylase beta chain</fullName>
        </recommendedName>
    </component>
</protein>
<comment type="catalytic activity">
    <reaction evidence="11">
        <text>archaetidylserine + H(+) = archaetidylethanolamine + CO2</text>
        <dbReference type="Rhea" id="RHEA:51488"/>
        <dbReference type="ChEBI" id="CHEBI:15378"/>
        <dbReference type="ChEBI" id="CHEBI:16526"/>
        <dbReference type="ChEBI" id="CHEBI:71517"/>
        <dbReference type="ChEBI" id="CHEBI:134176"/>
    </reaction>
</comment>
<dbReference type="GO" id="GO:0008654">
    <property type="term" value="P:phospholipid biosynthetic process"/>
    <property type="evidence" value="ECO:0007669"/>
    <property type="project" value="UniProtKB-UniRule"/>
</dbReference>
<dbReference type="HAMAP" id="MF_00664">
    <property type="entry name" value="PS_decarb_PSD_A"/>
    <property type="match status" value="1"/>
</dbReference>
<dbReference type="InterPro" id="IPR033175">
    <property type="entry name" value="PSD-A"/>
</dbReference>
<feature type="active site" description="Schiff-base intermediate with substrate; via pyruvic acid" evidence="11">
    <location>
        <position position="171"/>
    </location>
</feature>
<keyword evidence="7 11" id="KW-0594">Phospholipid biosynthesis</keyword>
<evidence type="ECO:0000256" key="7">
    <source>
        <dbReference type="ARBA" id="ARBA00023209"/>
    </source>
</evidence>
<feature type="modified residue" description="Pyruvic acid (Ser); by autocatalysis" evidence="11">
    <location>
        <position position="171"/>
    </location>
</feature>
<evidence type="ECO:0000256" key="5">
    <source>
        <dbReference type="ARBA" id="ARBA00023136"/>
    </source>
</evidence>
<keyword evidence="9 11" id="KW-1208">Phospholipid metabolism</keyword>
<dbReference type="PANTHER" id="PTHR35809">
    <property type="entry name" value="ARCHAETIDYLSERINE DECARBOXYLASE PROENZYME-RELATED"/>
    <property type="match status" value="1"/>
</dbReference>
<evidence type="ECO:0000313" key="13">
    <source>
        <dbReference type="EMBL" id="MDR6222579.1"/>
    </source>
</evidence>
<comment type="subcellular location">
    <subcellularLocation>
        <location evidence="11">Cell membrane</location>
        <topology evidence="11">Peripheral membrane protein</topology>
    </subcellularLocation>
</comment>
<evidence type="ECO:0000256" key="3">
    <source>
        <dbReference type="ARBA" id="ARBA00022793"/>
    </source>
</evidence>
<dbReference type="InterPro" id="IPR003817">
    <property type="entry name" value="PS_Dcarbxylase"/>
</dbReference>
<accession>A0AA90TZS8</accession>
<keyword evidence="3 11" id="KW-0210">Decarboxylase</keyword>
<dbReference type="Proteomes" id="UP001185015">
    <property type="component" value="Unassembled WGS sequence"/>
</dbReference>
<dbReference type="PANTHER" id="PTHR35809:SF1">
    <property type="entry name" value="ARCHAETIDYLSERINE DECARBOXYLASE PROENZYME-RELATED"/>
    <property type="match status" value="1"/>
</dbReference>
<evidence type="ECO:0000313" key="14">
    <source>
        <dbReference type="Proteomes" id="UP001185015"/>
    </source>
</evidence>
<evidence type="ECO:0000256" key="11">
    <source>
        <dbReference type="HAMAP-Rule" id="MF_00664"/>
    </source>
</evidence>
<evidence type="ECO:0000256" key="12">
    <source>
        <dbReference type="SAM" id="Phobius"/>
    </source>
</evidence>
<keyword evidence="1 11" id="KW-1003">Cell membrane</keyword>
<sequence>MLAKDSLSWVVTVVILTGIFLTAAFLTGIDLIWYLFYLFLFLTVFVIWFFRDPDRTTKICDHCMFSAADGKVIDVSGQRVCVFMNVHNVHVNRAPISGVVKSITHKKGGYLPAFYKDSERNERTVTVIKSSHGDVNVTQIAGVMVRRIVSYVNVGDELVNGEKIGMIRFGSRVDVTIPEDLDITCKVGDRVYAGETVIAKEKVFKVRK</sequence>
<proteinExistence type="inferred from homology"/>
<dbReference type="AlphaFoldDB" id="A0AA90TZS8"/>
<comment type="cofactor">
    <cofactor evidence="11">
        <name>pyruvate</name>
        <dbReference type="ChEBI" id="CHEBI:15361"/>
    </cofactor>
    <text evidence="11">Binds 1 pyruvoyl group covalently per subunit.</text>
</comment>
<evidence type="ECO:0000256" key="6">
    <source>
        <dbReference type="ARBA" id="ARBA00023145"/>
    </source>
</evidence>
<keyword evidence="2 11" id="KW-0444">Lipid biosynthesis</keyword>
<keyword evidence="5 11" id="KW-0472">Membrane</keyword>
<feature type="transmembrane region" description="Helical" evidence="12">
    <location>
        <begin position="7"/>
        <end position="26"/>
    </location>
</feature>
<keyword evidence="6 11" id="KW-0865">Zymogen</keyword>
<comment type="function">
    <text evidence="11">Catalyzes the formation of archaetidylethanolamine (PtdEtn) from archaetidylserine (PtdSer).</text>
</comment>
<dbReference type="EMBL" id="JAVDQI010000002">
    <property type="protein sequence ID" value="MDR6222579.1"/>
    <property type="molecule type" value="Genomic_DNA"/>
</dbReference>
<comment type="caution">
    <text evidence="13">The sequence shown here is derived from an EMBL/GenBank/DDBJ whole genome shotgun (WGS) entry which is preliminary data.</text>
</comment>
<dbReference type="RefSeq" id="WP_270095276.1">
    <property type="nucleotide sequence ID" value="NZ_JAQFFK010000001.1"/>
</dbReference>
<evidence type="ECO:0000256" key="9">
    <source>
        <dbReference type="ARBA" id="ARBA00023264"/>
    </source>
</evidence>